<accession>A0ABW7SME1</accession>
<name>A0ABW7SME1_9ACTN</name>
<dbReference type="Gene3D" id="1.20.120.450">
    <property type="entry name" value="dinb family like domain"/>
    <property type="match status" value="1"/>
</dbReference>
<proteinExistence type="predicted"/>
<keyword evidence="4" id="KW-1185">Reference proteome</keyword>
<dbReference type="Proteomes" id="UP001611075">
    <property type="component" value="Unassembled WGS sequence"/>
</dbReference>
<evidence type="ECO:0000313" key="3">
    <source>
        <dbReference type="EMBL" id="MFI0793133.1"/>
    </source>
</evidence>
<dbReference type="PANTHER" id="PTHR40758:SF1">
    <property type="entry name" value="CONSERVED PROTEIN"/>
    <property type="match status" value="1"/>
</dbReference>
<dbReference type="RefSeq" id="WP_396678297.1">
    <property type="nucleotide sequence ID" value="NZ_JBIRPU010000005.1"/>
</dbReference>
<dbReference type="Pfam" id="PF11716">
    <property type="entry name" value="MDMPI_N"/>
    <property type="match status" value="1"/>
</dbReference>
<feature type="domain" description="Mycothiol-dependent maleylpyruvate isomerase metal-binding" evidence="2">
    <location>
        <begin position="11"/>
        <end position="142"/>
    </location>
</feature>
<dbReference type="SUPFAM" id="SSF109854">
    <property type="entry name" value="DinB/YfiT-like putative metalloenzymes"/>
    <property type="match status" value="1"/>
</dbReference>
<evidence type="ECO:0000259" key="1">
    <source>
        <dbReference type="Pfam" id="PF07398"/>
    </source>
</evidence>
<dbReference type="GO" id="GO:0016853">
    <property type="term" value="F:isomerase activity"/>
    <property type="evidence" value="ECO:0007669"/>
    <property type="project" value="UniProtKB-KW"/>
</dbReference>
<evidence type="ECO:0000313" key="4">
    <source>
        <dbReference type="Proteomes" id="UP001611075"/>
    </source>
</evidence>
<dbReference type="NCBIfam" id="TIGR03083">
    <property type="entry name" value="maleylpyruvate isomerase family mycothiol-dependent enzyme"/>
    <property type="match status" value="1"/>
</dbReference>
<reference evidence="3 4" key="1">
    <citation type="submission" date="2024-10" db="EMBL/GenBank/DDBJ databases">
        <title>The Natural Products Discovery Center: Release of the First 8490 Sequenced Strains for Exploring Actinobacteria Biosynthetic Diversity.</title>
        <authorList>
            <person name="Kalkreuter E."/>
            <person name="Kautsar S.A."/>
            <person name="Yang D."/>
            <person name="Bader C.D."/>
            <person name="Teijaro C.N."/>
            <person name="Fluegel L."/>
            <person name="Davis C.M."/>
            <person name="Simpson J.R."/>
            <person name="Lauterbach L."/>
            <person name="Steele A.D."/>
            <person name="Gui C."/>
            <person name="Meng S."/>
            <person name="Li G."/>
            <person name="Viehrig K."/>
            <person name="Ye F."/>
            <person name="Su P."/>
            <person name="Kiefer A.F."/>
            <person name="Nichols A."/>
            <person name="Cepeda A.J."/>
            <person name="Yan W."/>
            <person name="Fan B."/>
            <person name="Jiang Y."/>
            <person name="Adhikari A."/>
            <person name="Zheng C.-J."/>
            <person name="Schuster L."/>
            <person name="Cowan T.M."/>
            <person name="Smanski M.J."/>
            <person name="Chevrette M.G."/>
            <person name="De Carvalho L.P.S."/>
            <person name="Shen B."/>
        </authorList>
    </citation>
    <scope>NUCLEOTIDE SEQUENCE [LARGE SCALE GENOMIC DNA]</scope>
    <source>
        <strain evidence="3 4">NPDC021253</strain>
    </source>
</reference>
<protein>
    <submittedName>
        <fullName evidence="3">Maleylpyruvate isomerase family mycothiol-dependent enzyme</fullName>
    </submittedName>
</protein>
<sequence>MEETLEFPDLLRLIDERSTAFRTAVASAPSLDVQVPTCPEWTLFDLTQHLGEGRRSWAATIAAGPAAAAKSALEGAPAAPREREALLAWSAASTHELLDALRKAGPDRGCWTWWGRSQSPQTCGAVARHQLQEIAVHTYDAQVTLGAPQPLPDEVALDGVDEFLSTCCATTSAWPHKPAAVDFHATEGRSWRLSLSADGTRATRLPIATAAGEGPDAPAASARGAAGEVVLVLYDRIPIDSLQLDGDRRLFDLLRAWNPDE</sequence>
<dbReference type="InterPro" id="IPR010872">
    <property type="entry name" value="MDMPI_C-term_domain"/>
</dbReference>
<dbReference type="InterPro" id="IPR034660">
    <property type="entry name" value="DinB/YfiT-like"/>
</dbReference>
<dbReference type="InterPro" id="IPR024344">
    <property type="entry name" value="MDMPI_metal-binding"/>
</dbReference>
<keyword evidence="3" id="KW-0413">Isomerase</keyword>
<dbReference type="EMBL" id="JBIRPU010000005">
    <property type="protein sequence ID" value="MFI0793133.1"/>
    <property type="molecule type" value="Genomic_DNA"/>
</dbReference>
<feature type="domain" description="MDMPI C-terminal" evidence="1">
    <location>
        <begin position="154"/>
        <end position="252"/>
    </location>
</feature>
<comment type="caution">
    <text evidence="3">The sequence shown here is derived from an EMBL/GenBank/DDBJ whole genome shotgun (WGS) entry which is preliminary data.</text>
</comment>
<dbReference type="InterPro" id="IPR017517">
    <property type="entry name" value="Maleyloyr_isom"/>
</dbReference>
<dbReference type="PANTHER" id="PTHR40758">
    <property type="entry name" value="CONSERVED PROTEIN"/>
    <property type="match status" value="1"/>
</dbReference>
<organism evidence="3 4">
    <name type="scientific">Micromonospora rubida</name>
    <dbReference type="NCBI Taxonomy" id="2697657"/>
    <lineage>
        <taxon>Bacteria</taxon>
        <taxon>Bacillati</taxon>
        <taxon>Actinomycetota</taxon>
        <taxon>Actinomycetes</taxon>
        <taxon>Micromonosporales</taxon>
        <taxon>Micromonosporaceae</taxon>
        <taxon>Micromonospora</taxon>
    </lineage>
</organism>
<evidence type="ECO:0000259" key="2">
    <source>
        <dbReference type="Pfam" id="PF11716"/>
    </source>
</evidence>
<gene>
    <name evidence="3" type="ORF">ACH4OY_10590</name>
</gene>
<dbReference type="Pfam" id="PF07398">
    <property type="entry name" value="MDMPI_C"/>
    <property type="match status" value="1"/>
</dbReference>